<gene>
    <name evidence="1" type="ORF">RJ641_023799</name>
</gene>
<dbReference type="EMBL" id="JBAMMX010000028">
    <property type="protein sequence ID" value="KAK6911706.1"/>
    <property type="molecule type" value="Genomic_DNA"/>
</dbReference>
<name>A0AAN8UH94_9MAGN</name>
<dbReference type="PANTHER" id="PTHR35110">
    <property type="entry name" value="EXPRESSED PROTEIN"/>
    <property type="match status" value="1"/>
</dbReference>
<evidence type="ECO:0000313" key="1">
    <source>
        <dbReference type="EMBL" id="KAK6911706.1"/>
    </source>
</evidence>
<comment type="caution">
    <text evidence="1">The sequence shown here is derived from an EMBL/GenBank/DDBJ whole genome shotgun (WGS) entry which is preliminary data.</text>
</comment>
<reference evidence="1 2" key="1">
    <citation type="submission" date="2023-12" db="EMBL/GenBank/DDBJ databases">
        <title>A high-quality genome assembly for Dillenia turbinata (Dilleniales).</title>
        <authorList>
            <person name="Chanderbali A."/>
        </authorList>
    </citation>
    <scope>NUCLEOTIDE SEQUENCE [LARGE SCALE GENOMIC DNA]</scope>
    <source>
        <strain evidence="1">LSX21</strain>
        <tissue evidence="1">Leaf</tissue>
    </source>
</reference>
<dbReference type="PANTHER" id="PTHR35110:SF1">
    <property type="entry name" value="EXPRESSED PROTEIN"/>
    <property type="match status" value="1"/>
</dbReference>
<dbReference type="Proteomes" id="UP001370490">
    <property type="component" value="Unassembled WGS sequence"/>
</dbReference>
<sequence length="167" mass="18942">MWLGGQITFVKYFSRSCAVNLRKINPKVPPQEASSMAQSLYQIIKVKGPLSVSDTWNHAKEAGVDGLNSKTHLKLMLKWMRGRKMLKLSCSHIGSSKKFLHSTLPEEPQTDPSKVVPGLKLQNEKQSSTRKKQSRWVFNPFQVKLIRQILTILLFLEDQYISGVSSS</sequence>
<keyword evidence="2" id="KW-1185">Reference proteome</keyword>
<proteinExistence type="predicted"/>
<evidence type="ECO:0000313" key="2">
    <source>
        <dbReference type="Proteomes" id="UP001370490"/>
    </source>
</evidence>
<protein>
    <submittedName>
        <fullName evidence="1">Uncharacterized protein</fullName>
    </submittedName>
</protein>
<organism evidence="1 2">
    <name type="scientific">Dillenia turbinata</name>
    <dbReference type="NCBI Taxonomy" id="194707"/>
    <lineage>
        <taxon>Eukaryota</taxon>
        <taxon>Viridiplantae</taxon>
        <taxon>Streptophyta</taxon>
        <taxon>Embryophyta</taxon>
        <taxon>Tracheophyta</taxon>
        <taxon>Spermatophyta</taxon>
        <taxon>Magnoliopsida</taxon>
        <taxon>eudicotyledons</taxon>
        <taxon>Gunneridae</taxon>
        <taxon>Pentapetalae</taxon>
        <taxon>Dilleniales</taxon>
        <taxon>Dilleniaceae</taxon>
        <taxon>Dillenia</taxon>
    </lineage>
</organism>
<dbReference type="AlphaFoldDB" id="A0AAN8UH94"/>
<accession>A0AAN8UH94</accession>